<evidence type="ECO:0000313" key="2">
    <source>
        <dbReference type="Proteomes" id="UP001281410"/>
    </source>
</evidence>
<comment type="caution">
    <text evidence="1">The sequence shown here is derived from an EMBL/GenBank/DDBJ whole genome shotgun (WGS) entry which is preliminary data.</text>
</comment>
<reference evidence="1" key="1">
    <citation type="journal article" date="2023" name="Plant J.">
        <title>Genome sequences and population genomics provide insights into the demographic history, inbreeding, and mutation load of two 'living fossil' tree species of Dipteronia.</title>
        <authorList>
            <person name="Feng Y."/>
            <person name="Comes H.P."/>
            <person name="Chen J."/>
            <person name="Zhu S."/>
            <person name="Lu R."/>
            <person name="Zhang X."/>
            <person name="Li P."/>
            <person name="Qiu J."/>
            <person name="Olsen K.M."/>
            <person name="Qiu Y."/>
        </authorList>
    </citation>
    <scope>NUCLEOTIDE SEQUENCE</scope>
    <source>
        <strain evidence="1">NBL</strain>
    </source>
</reference>
<gene>
    <name evidence="1" type="ORF">Dsin_030962</name>
</gene>
<name>A0AAE0DRM7_9ROSI</name>
<protein>
    <submittedName>
        <fullName evidence="1">Uncharacterized protein</fullName>
    </submittedName>
</protein>
<dbReference type="Proteomes" id="UP001281410">
    <property type="component" value="Unassembled WGS sequence"/>
</dbReference>
<evidence type="ECO:0000313" key="1">
    <source>
        <dbReference type="EMBL" id="KAK3183676.1"/>
    </source>
</evidence>
<dbReference type="EMBL" id="JANJYJ010000010">
    <property type="protein sequence ID" value="KAK3183676.1"/>
    <property type="molecule type" value="Genomic_DNA"/>
</dbReference>
<keyword evidence="2" id="KW-1185">Reference proteome</keyword>
<organism evidence="1 2">
    <name type="scientific">Dipteronia sinensis</name>
    <dbReference type="NCBI Taxonomy" id="43782"/>
    <lineage>
        <taxon>Eukaryota</taxon>
        <taxon>Viridiplantae</taxon>
        <taxon>Streptophyta</taxon>
        <taxon>Embryophyta</taxon>
        <taxon>Tracheophyta</taxon>
        <taxon>Spermatophyta</taxon>
        <taxon>Magnoliopsida</taxon>
        <taxon>eudicotyledons</taxon>
        <taxon>Gunneridae</taxon>
        <taxon>Pentapetalae</taxon>
        <taxon>rosids</taxon>
        <taxon>malvids</taxon>
        <taxon>Sapindales</taxon>
        <taxon>Sapindaceae</taxon>
        <taxon>Hippocastanoideae</taxon>
        <taxon>Acereae</taxon>
        <taxon>Dipteronia</taxon>
    </lineage>
</organism>
<sequence length="133" mass="15494">MVRRESRETISSPLSNLKLWNSRCGESPTIFTIAKVVIDLLWFAPHTKTISIKYVNANEFSFEFTYKKPLIYEGETARCCKSLPISCWHHCMEAVKVEFKEGRSNIIRYTLKGTDIWEKIVALSEVWQRMKSA</sequence>
<proteinExistence type="predicted"/>
<accession>A0AAE0DRM7</accession>
<dbReference type="AlphaFoldDB" id="A0AAE0DRM7"/>